<proteinExistence type="predicted"/>
<gene>
    <name evidence="1" type="ORF">Baya_5273</name>
</gene>
<comment type="caution">
    <text evidence="1">The sequence shown here is derived from an EMBL/GenBank/DDBJ whole genome shotgun (WGS) entry which is preliminary data.</text>
</comment>
<organism evidence="1 2">
    <name type="scientific">Bagarius yarrelli</name>
    <name type="common">Goonch</name>
    <name type="synonym">Bagrus yarrelli</name>
    <dbReference type="NCBI Taxonomy" id="175774"/>
    <lineage>
        <taxon>Eukaryota</taxon>
        <taxon>Metazoa</taxon>
        <taxon>Chordata</taxon>
        <taxon>Craniata</taxon>
        <taxon>Vertebrata</taxon>
        <taxon>Euteleostomi</taxon>
        <taxon>Actinopterygii</taxon>
        <taxon>Neopterygii</taxon>
        <taxon>Teleostei</taxon>
        <taxon>Ostariophysi</taxon>
        <taxon>Siluriformes</taxon>
        <taxon>Sisoridae</taxon>
        <taxon>Sisorinae</taxon>
        <taxon>Bagarius</taxon>
    </lineage>
</organism>
<evidence type="ECO:0000313" key="2">
    <source>
        <dbReference type="Proteomes" id="UP000319801"/>
    </source>
</evidence>
<sequence>MFPYAIFSPLWEEMSCTLVGHEVDFQMWNTESVQIFQTPAEYVHFNNEVTADQAPGFPELLSVDEWPYRPLKIHGLQVLMPPAEDKRFKPEFSKMSMTGSPRDFPTHSQAMPMDSMLSWGLIFASIRQGDQVKLLEALSTTAIAQT</sequence>
<dbReference type="AlphaFoldDB" id="A0A556TWE3"/>
<dbReference type="EMBL" id="VCAZ01000024">
    <property type="protein sequence ID" value="TSK98359.1"/>
    <property type="molecule type" value="Genomic_DNA"/>
</dbReference>
<reference evidence="1 2" key="1">
    <citation type="journal article" date="2019" name="Genome Biol. Evol.">
        <title>Whole-Genome Sequencing of the Giant Devil Catfish, Bagarius yarrelli.</title>
        <authorList>
            <person name="Jiang W."/>
            <person name="Lv Y."/>
            <person name="Cheng L."/>
            <person name="Yang K."/>
            <person name="Chao B."/>
            <person name="Wang X."/>
            <person name="Li Y."/>
            <person name="Pan X."/>
            <person name="You X."/>
            <person name="Zhang Y."/>
            <person name="Yang J."/>
            <person name="Li J."/>
            <person name="Zhang X."/>
            <person name="Liu S."/>
            <person name="Sun C."/>
            <person name="Yang J."/>
            <person name="Shi Q."/>
        </authorList>
    </citation>
    <scope>NUCLEOTIDE SEQUENCE [LARGE SCALE GENOMIC DNA]</scope>
    <source>
        <strain evidence="1">JWS20170419001</strain>
        <tissue evidence="1">Muscle</tissue>
    </source>
</reference>
<name>A0A556TWE3_BAGYA</name>
<keyword evidence="2" id="KW-1185">Reference proteome</keyword>
<dbReference type="Proteomes" id="UP000319801">
    <property type="component" value="Unassembled WGS sequence"/>
</dbReference>
<evidence type="ECO:0000313" key="1">
    <source>
        <dbReference type="EMBL" id="TSK98359.1"/>
    </source>
</evidence>
<accession>A0A556TWE3</accession>
<protein>
    <submittedName>
        <fullName evidence="1">Uncharacterized protein</fullName>
    </submittedName>
</protein>